<feature type="domain" description="AMP-dependent synthetase/ligase" evidence="1">
    <location>
        <begin position="9"/>
        <end position="131"/>
    </location>
</feature>
<keyword evidence="3" id="KW-1185">Reference proteome</keyword>
<evidence type="ECO:0000313" key="3">
    <source>
        <dbReference type="Proteomes" id="UP001596512"/>
    </source>
</evidence>
<dbReference type="PANTHER" id="PTHR43767">
    <property type="entry name" value="LONG-CHAIN-FATTY-ACID--COA LIGASE"/>
    <property type="match status" value="1"/>
</dbReference>
<name>A0ABW2TTL7_9PSEU</name>
<dbReference type="PANTHER" id="PTHR43767:SF1">
    <property type="entry name" value="NONRIBOSOMAL PEPTIDE SYNTHASE PES1 (EUROFUNG)-RELATED"/>
    <property type="match status" value="1"/>
</dbReference>
<comment type="caution">
    <text evidence="2">The sequence shown here is derived from an EMBL/GenBank/DDBJ whole genome shotgun (WGS) entry which is preliminary data.</text>
</comment>
<dbReference type="SUPFAM" id="SSF56801">
    <property type="entry name" value="Acetyl-CoA synthetase-like"/>
    <property type="match status" value="1"/>
</dbReference>
<evidence type="ECO:0000313" key="2">
    <source>
        <dbReference type="EMBL" id="MFC7617210.1"/>
    </source>
</evidence>
<dbReference type="InterPro" id="IPR042099">
    <property type="entry name" value="ANL_N_sf"/>
</dbReference>
<dbReference type="Proteomes" id="UP001596512">
    <property type="component" value="Unassembled WGS sequence"/>
</dbReference>
<organism evidence="2 3">
    <name type="scientific">Actinokineospora soli</name>
    <dbReference type="NCBI Taxonomy" id="1048753"/>
    <lineage>
        <taxon>Bacteria</taxon>
        <taxon>Bacillati</taxon>
        <taxon>Actinomycetota</taxon>
        <taxon>Actinomycetes</taxon>
        <taxon>Pseudonocardiales</taxon>
        <taxon>Pseudonocardiaceae</taxon>
        <taxon>Actinokineospora</taxon>
    </lineage>
</organism>
<evidence type="ECO:0000259" key="1">
    <source>
        <dbReference type="Pfam" id="PF00501"/>
    </source>
</evidence>
<dbReference type="InterPro" id="IPR050237">
    <property type="entry name" value="ATP-dep_AMP-bd_enzyme"/>
</dbReference>
<dbReference type="Pfam" id="PF00501">
    <property type="entry name" value="AMP-binding"/>
    <property type="match status" value="1"/>
</dbReference>
<sequence>MLTDKSVVDAEFWATVREHRVTSLHGVPHTFALLDRVGFSDLDLPHLRYVTQAGGKLDPATVRRYAELGEARGWRLFVMYGQTEATARMAYLPPELACAHPAAIGVPIPGGDFTLDDGELVYRGPNVMLGYATAPADLALGREVTELRTGDLARRTPEGLYEVVGRRSRFIKPFGLRVDLDAVERFLAGEGVPAACAGDDDALVVAALGDRKRAGALVRARFGLPAGSVRVVPVDEIPRLPSGKPDYPAIARLGARAAARRRCAGCSRTRWARRCPTTPRSSRSAGTP</sequence>
<dbReference type="EMBL" id="JBHTEY010000004">
    <property type="protein sequence ID" value="MFC7617210.1"/>
    <property type="molecule type" value="Genomic_DNA"/>
</dbReference>
<protein>
    <submittedName>
        <fullName evidence="2">AMP-binding protein</fullName>
    </submittedName>
</protein>
<gene>
    <name evidence="2" type="ORF">ACFQV2_31110</name>
</gene>
<dbReference type="Gene3D" id="3.40.50.12780">
    <property type="entry name" value="N-terminal domain of ligase-like"/>
    <property type="match status" value="1"/>
</dbReference>
<proteinExistence type="predicted"/>
<reference evidence="3" key="1">
    <citation type="journal article" date="2019" name="Int. J. Syst. Evol. Microbiol.">
        <title>The Global Catalogue of Microorganisms (GCM) 10K type strain sequencing project: providing services to taxonomists for standard genome sequencing and annotation.</title>
        <authorList>
            <consortium name="The Broad Institute Genomics Platform"/>
            <consortium name="The Broad Institute Genome Sequencing Center for Infectious Disease"/>
            <person name="Wu L."/>
            <person name="Ma J."/>
        </authorList>
    </citation>
    <scope>NUCLEOTIDE SEQUENCE [LARGE SCALE GENOMIC DNA]</scope>
    <source>
        <strain evidence="3">JCM 17695</strain>
    </source>
</reference>
<dbReference type="InterPro" id="IPR000873">
    <property type="entry name" value="AMP-dep_synth/lig_dom"/>
</dbReference>
<accession>A0ABW2TTL7</accession>